<evidence type="ECO:0000256" key="2">
    <source>
        <dbReference type="ARBA" id="ARBA00022630"/>
    </source>
</evidence>
<keyword evidence="3" id="KW-0274">FAD</keyword>
<dbReference type="InterPro" id="IPR050493">
    <property type="entry name" value="FAD-dep_Monooxygenase_BioMet"/>
</dbReference>
<organism evidence="7 8">
    <name type="scientific">Flavivirga aquimarina</name>
    <dbReference type="NCBI Taxonomy" id="2027862"/>
    <lineage>
        <taxon>Bacteria</taxon>
        <taxon>Pseudomonadati</taxon>
        <taxon>Bacteroidota</taxon>
        <taxon>Flavobacteriia</taxon>
        <taxon>Flavobacteriales</taxon>
        <taxon>Flavobacteriaceae</taxon>
        <taxon>Flavivirga</taxon>
    </lineage>
</organism>
<keyword evidence="8" id="KW-1185">Reference proteome</keyword>
<dbReference type="PANTHER" id="PTHR13789:SF318">
    <property type="entry name" value="GERANYLGERANYL DIPHOSPHATE REDUCTASE"/>
    <property type="match status" value="1"/>
</dbReference>
<dbReference type="PANTHER" id="PTHR13789">
    <property type="entry name" value="MONOOXYGENASE"/>
    <property type="match status" value="1"/>
</dbReference>
<keyword evidence="4" id="KW-0560">Oxidoreductase</keyword>
<keyword evidence="2" id="KW-0285">Flavoprotein</keyword>
<evidence type="ECO:0000256" key="4">
    <source>
        <dbReference type="ARBA" id="ARBA00023002"/>
    </source>
</evidence>
<evidence type="ECO:0000256" key="5">
    <source>
        <dbReference type="ARBA" id="ARBA00023033"/>
    </source>
</evidence>
<dbReference type="InterPro" id="IPR002938">
    <property type="entry name" value="FAD-bd"/>
</dbReference>
<comment type="caution">
    <text evidence="7">The sequence shown here is derived from an EMBL/GenBank/DDBJ whole genome shotgun (WGS) entry which is preliminary data.</text>
</comment>
<proteinExistence type="predicted"/>
<dbReference type="EMBL" id="JAUOEK010000154">
    <property type="protein sequence ID" value="MDO5971393.1"/>
    <property type="molecule type" value="Genomic_DNA"/>
</dbReference>
<protein>
    <submittedName>
        <fullName evidence="7">FAD-dependent monooxygenase</fullName>
    </submittedName>
</protein>
<evidence type="ECO:0000313" key="7">
    <source>
        <dbReference type="EMBL" id="MDO5971393.1"/>
    </source>
</evidence>
<evidence type="ECO:0000313" key="8">
    <source>
        <dbReference type="Proteomes" id="UP001176883"/>
    </source>
</evidence>
<feature type="domain" description="FAD-binding" evidence="6">
    <location>
        <begin position="7"/>
        <end position="319"/>
    </location>
</feature>
<evidence type="ECO:0000259" key="6">
    <source>
        <dbReference type="Pfam" id="PF01494"/>
    </source>
</evidence>
<dbReference type="Proteomes" id="UP001176883">
    <property type="component" value="Unassembled WGS sequence"/>
</dbReference>
<dbReference type="PRINTS" id="PR00420">
    <property type="entry name" value="RNGMNOXGNASE"/>
</dbReference>
<dbReference type="Gene3D" id="3.50.50.60">
    <property type="entry name" value="FAD/NAD(P)-binding domain"/>
    <property type="match status" value="1"/>
</dbReference>
<dbReference type="RefSeq" id="WP_303279109.1">
    <property type="nucleotide sequence ID" value="NZ_JAUOEK010000154.1"/>
</dbReference>
<gene>
    <name evidence="7" type="ORF">Q4Q35_16425</name>
</gene>
<comment type="cofactor">
    <cofactor evidence="1">
        <name>FAD</name>
        <dbReference type="ChEBI" id="CHEBI:57692"/>
    </cofactor>
</comment>
<dbReference type="InterPro" id="IPR036188">
    <property type="entry name" value="FAD/NAD-bd_sf"/>
</dbReference>
<keyword evidence="5 7" id="KW-0503">Monooxygenase</keyword>
<reference evidence="7" key="1">
    <citation type="submission" date="2023-07" db="EMBL/GenBank/DDBJ databases">
        <title>Two novel species in the genus Flavivirga.</title>
        <authorList>
            <person name="Kwon K."/>
        </authorList>
    </citation>
    <scope>NUCLEOTIDE SEQUENCE</scope>
    <source>
        <strain evidence="7">KCTC 52353</strain>
    </source>
</reference>
<evidence type="ECO:0000256" key="3">
    <source>
        <dbReference type="ARBA" id="ARBA00022827"/>
    </source>
</evidence>
<sequence length="391" mass="43997">MIDKDSKIAILGAGIGGLTTAIALHQKGFRNISIYERRNKTTTIGAGLVLWSNATKILNKLELLSAIEKVGGKLLQMQRWTKNNDFLGAIQVNQINKHIGLKSYSVSRIDLQSILLNKINELNISIHYNHNALKISCHNNITSIKFEKNISLDAEIIIGSDGRMNSIARQYVNENSTPVYQSFVNWIGIVESKEIIFSENNAMDFWGVGERFGIVPINKNKGYWAGGKSLPVNSPLKNKNHKTELLKLFGSWSPKINEIIKLTKEDNIKYIEVFDHNPTSKWSKHNVCLLGDSAHASLPTSGQGACQAIEDAWHFASILEKSKSIEKAFNEFQENRFQKTTAITMSGRELAKSLFNEDVLYCEQRNEIAKNTDYNIASQKIAEFWAKNLPK</sequence>
<dbReference type="GO" id="GO:0004497">
    <property type="term" value="F:monooxygenase activity"/>
    <property type="evidence" value="ECO:0007669"/>
    <property type="project" value="UniProtKB-KW"/>
</dbReference>
<dbReference type="SUPFAM" id="SSF51905">
    <property type="entry name" value="FAD/NAD(P)-binding domain"/>
    <property type="match status" value="1"/>
</dbReference>
<accession>A0ABT8WEC1</accession>
<evidence type="ECO:0000256" key="1">
    <source>
        <dbReference type="ARBA" id="ARBA00001974"/>
    </source>
</evidence>
<dbReference type="Pfam" id="PF01494">
    <property type="entry name" value="FAD_binding_3"/>
    <property type="match status" value="1"/>
</dbReference>
<name>A0ABT8WEC1_9FLAO</name>